<keyword evidence="4" id="KW-1185">Reference proteome</keyword>
<keyword evidence="2" id="KW-0472">Membrane</keyword>
<comment type="caution">
    <text evidence="3">The sequence shown here is derived from an EMBL/GenBank/DDBJ whole genome shotgun (WGS) entry which is preliminary data.</text>
</comment>
<accession>A0A8K0S872</accession>
<evidence type="ECO:0000256" key="1">
    <source>
        <dbReference type="SAM" id="MobiDB-lite"/>
    </source>
</evidence>
<name>A0A8K0S872_9HYPO</name>
<keyword evidence="2" id="KW-0812">Transmembrane</keyword>
<feature type="compositionally biased region" description="Polar residues" evidence="1">
    <location>
        <begin position="1"/>
        <end position="20"/>
    </location>
</feature>
<reference evidence="3" key="1">
    <citation type="journal article" date="2021" name="Nat. Commun.">
        <title>Genetic determinants of endophytism in the Arabidopsis root mycobiome.</title>
        <authorList>
            <person name="Mesny F."/>
            <person name="Miyauchi S."/>
            <person name="Thiergart T."/>
            <person name="Pickel B."/>
            <person name="Atanasova L."/>
            <person name="Karlsson M."/>
            <person name="Huettel B."/>
            <person name="Barry K.W."/>
            <person name="Haridas S."/>
            <person name="Chen C."/>
            <person name="Bauer D."/>
            <person name="Andreopoulos W."/>
            <person name="Pangilinan J."/>
            <person name="LaButti K."/>
            <person name="Riley R."/>
            <person name="Lipzen A."/>
            <person name="Clum A."/>
            <person name="Drula E."/>
            <person name="Henrissat B."/>
            <person name="Kohler A."/>
            <person name="Grigoriev I.V."/>
            <person name="Martin F.M."/>
            <person name="Hacquard S."/>
        </authorList>
    </citation>
    <scope>NUCLEOTIDE SEQUENCE</scope>
    <source>
        <strain evidence="3">MPI-SDFR-AT-0068</strain>
    </source>
</reference>
<keyword evidence="2" id="KW-1133">Transmembrane helix</keyword>
<proteinExistence type="predicted"/>
<protein>
    <submittedName>
        <fullName evidence="3">Uncharacterized protein</fullName>
    </submittedName>
</protein>
<gene>
    <name evidence="3" type="ORF">BKA59DRAFT_464865</name>
</gene>
<evidence type="ECO:0000313" key="4">
    <source>
        <dbReference type="Proteomes" id="UP000813427"/>
    </source>
</evidence>
<feature type="transmembrane region" description="Helical" evidence="2">
    <location>
        <begin position="35"/>
        <end position="60"/>
    </location>
</feature>
<feature type="region of interest" description="Disordered" evidence="1">
    <location>
        <begin position="1"/>
        <end position="30"/>
    </location>
</feature>
<evidence type="ECO:0000313" key="3">
    <source>
        <dbReference type="EMBL" id="KAH7262983.1"/>
    </source>
</evidence>
<dbReference type="EMBL" id="JAGPXF010000001">
    <property type="protein sequence ID" value="KAH7262983.1"/>
    <property type="molecule type" value="Genomic_DNA"/>
</dbReference>
<evidence type="ECO:0000256" key="2">
    <source>
        <dbReference type="SAM" id="Phobius"/>
    </source>
</evidence>
<dbReference type="Proteomes" id="UP000813427">
    <property type="component" value="Unassembled WGS sequence"/>
</dbReference>
<dbReference type="OrthoDB" id="10428635at2759"/>
<dbReference type="AlphaFoldDB" id="A0A8K0S872"/>
<organism evidence="3 4">
    <name type="scientific">Fusarium tricinctum</name>
    <dbReference type="NCBI Taxonomy" id="61284"/>
    <lineage>
        <taxon>Eukaryota</taxon>
        <taxon>Fungi</taxon>
        <taxon>Dikarya</taxon>
        <taxon>Ascomycota</taxon>
        <taxon>Pezizomycotina</taxon>
        <taxon>Sordariomycetes</taxon>
        <taxon>Hypocreomycetidae</taxon>
        <taxon>Hypocreales</taxon>
        <taxon>Nectriaceae</taxon>
        <taxon>Fusarium</taxon>
        <taxon>Fusarium tricinctum species complex</taxon>
    </lineage>
</organism>
<sequence length="90" mass="9999">MSSPSSFTTLSQATSTTWMPSSHDEPSIHKSDKPVIIGLTIGVVVLFLLFILPCCCFQFLAHWQQKRMNREARERARKAAIAPGRPAAEV</sequence>